<keyword evidence="2" id="KW-1185">Reference proteome</keyword>
<dbReference type="Proteomes" id="UP000056750">
    <property type="component" value="Plasmid pASTE61-200"/>
</dbReference>
<geneLocation type="plasmid" evidence="1 2">
    <name>pASTE61-200</name>
</geneLocation>
<proteinExistence type="predicted"/>
<keyword evidence="1" id="KW-0614">Plasmid</keyword>
<sequence length="453" mass="51061">MSLDLSSRETCLAIGNFVREHTTFMPKMSGHELGQCLYKQNADSYMARYENAEPAPWCNDLTTDITYTRAEVYGTARHILYGNCYVGDEEHEIQNFAFCEAMLQALIASPGDTQTYDPIIGRYLDTSKMQGYVDAYVVDVNDTGRHAIDLHSGKRTKQVNYTLLAHDNFQDEWKLMNVDQARVSTSDSRPPLTIGQINDAVAFVKSEEQRKHNEAETKRKAADDAFAQFVSYIDSHMPKNTQAVIVAERVGNACNPLEDYYGANTYETVVIGWSTHTRNLFPEMRKAAKGYAPVAHLADLPKDMEHKRSYSSKRAYLKECSNEFADGWMVYKVNLFGYGAKYVPNGATICDALLGKAAPVTNTSNNEQPNTEPRIVFNEALQGIEIHFSGKPNEEVLASLNVSAFRYHRKKKVWYAKHNPENLCVAETITAKPKHNCKPEGLKHINSIKELLV</sequence>
<reference evidence="1 2" key="1">
    <citation type="submission" date="2015-12" db="EMBL/GenBank/DDBJ databases">
        <title>Intraspecies pangenome expansion in the marine bacterium Alteromonas.</title>
        <authorList>
            <person name="Lopez-Perez M."/>
            <person name="Rodriguez-Valera F."/>
        </authorList>
    </citation>
    <scope>NUCLEOTIDE SEQUENCE [LARGE SCALE GENOMIC DNA]</scope>
    <source>
        <strain evidence="1 2">LMG 21861</strain>
        <plasmid evidence="1 2">pASTE61-200</plasmid>
    </source>
</reference>
<accession>A0ABN4LTB0</accession>
<evidence type="ECO:0000313" key="1">
    <source>
        <dbReference type="EMBL" id="AMJ76613.1"/>
    </source>
</evidence>
<dbReference type="EMBL" id="CP013927">
    <property type="protein sequence ID" value="AMJ76613.1"/>
    <property type="molecule type" value="Genomic_DNA"/>
</dbReference>
<protein>
    <submittedName>
        <fullName evidence="1">Uncharacterized protein</fullName>
    </submittedName>
</protein>
<organism evidence="1 2">
    <name type="scientific">Alteromonas stellipolaris</name>
    <dbReference type="NCBI Taxonomy" id="233316"/>
    <lineage>
        <taxon>Bacteria</taxon>
        <taxon>Pseudomonadati</taxon>
        <taxon>Pseudomonadota</taxon>
        <taxon>Gammaproteobacteria</taxon>
        <taxon>Alteromonadales</taxon>
        <taxon>Alteromonadaceae</taxon>
        <taxon>Alteromonas/Salinimonas group</taxon>
        <taxon>Alteromonas</taxon>
    </lineage>
</organism>
<name>A0ABN4LTB0_9ALTE</name>
<evidence type="ECO:0000313" key="2">
    <source>
        <dbReference type="Proteomes" id="UP000056750"/>
    </source>
</evidence>
<dbReference type="RefSeq" id="WP_061093654.1">
    <property type="nucleotide sequence ID" value="NZ_CP013927.1"/>
</dbReference>
<gene>
    <name evidence="1" type="ORF">AVL57_00255</name>
</gene>